<comment type="pathway">
    <text evidence="3">Amino-acid biosynthesis; L-valine biosynthesis; L-valine from pyruvate: step 4/4.</text>
</comment>
<evidence type="ECO:0000256" key="8">
    <source>
        <dbReference type="ARBA" id="ARBA00023304"/>
    </source>
</evidence>
<dbReference type="NCBIfam" id="NF005729">
    <property type="entry name" value="PRK07546.1-3"/>
    <property type="match status" value="1"/>
</dbReference>
<proteinExistence type="inferred from homology"/>
<evidence type="ECO:0000313" key="12">
    <source>
        <dbReference type="EMBL" id="ATQ67163.1"/>
    </source>
</evidence>
<evidence type="ECO:0000256" key="10">
    <source>
        <dbReference type="ARBA" id="ARBA00048798"/>
    </source>
</evidence>
<dbReference type="Gene3D" id="3.20.10.10">
    <property type="entry name" value="D-amino Acid Aminotransferase, subunit A, domain 2"/>
    <property type="match status" value="1"/>
</dbReference>
<sequence length="222" mass="24853">MSDQGEISDRSADEFGLIETLLWTAGGGFYCLEQHVARLRASARALGFQHSDEMFLSALKEAVDDPMDDRLRVRFVLARDGRYETSALPFEETSSDTVWRVAVAEARFASDDPMLQHKTTLREIYERELAEAKLRCGADEVLFLNERDEVCEGARTNVFLVRDGGLLTPPLACGLLPGTLRAYLLTMGAVNESLLRLEDFAQEEFLMGNSLRGLTRAILIEE</sequence>
<dbReference type="GO" id="GO:0009082">
    <property type="term" value="P:branched-chain amino acid biosynthetic process"/>
    <property type="evidence" value="ECO:0007669"/>
    <property type="project" value="UniProtKB-KW"/>
</dbReference>
<dbReference type="EMBL" id="CP023737">
    <property type="protein sequence ID" value="ATQ67163.1"/>
    <property type="molecule type" value="Genomic_DNA"/>
</dbReference>
<keyword evidence="12" id="KW-0032">Aminotransferase</keyword>
<comment type="function">
    <text evidence="1">Acts on leucine, isoleucine and valine.</text>
</comment>
<dbReference type="PANTHER" id="PTHR42743">
    <property type="entry name" value="AMINO-ACID AMINOTRANSFERASE"/>
    <property type="match status" value="1"/>
</dbReference>
<evidence type="ECO:0000256" key="6">
    <source>
        <dbReference type="ARBA" id="ARBA00013053"/>
    </source>
</evidence>
<dbReference type="EC" id="2.6.1.42" evidence="6"/>
<dbReference type="GO" id="GO:0004084">
    <property type="term" value="F:branched-chain-amino-acid transaminase activity"/>
    <property type="evidence" value="ECO:0007669"/>
    <property type="project" value="UniProtKB-EC"/>
</dbReference>
<evidence type="ECO:0000256" key="11">
    <source>
        <dbReference type="ARBA" id="ARBA00049229"/>
    </source>
</evidence>
<comment type="similarity">
    <text evidence="5">Belongs to the class-IV pyridoxal-phosphate-dependent aminotransferase family.</text>
</comment>
<dbReference type="InterPro" id="IPR001544">
    <property type="entry name" value="Aminotrans_IV"/>
</dbReference>
<evidence type="ECO:0000256" key="2">
    <source>
        <dbReference type="ARBA" id="ARBA00004824"/>
    </source>
</evidence>
<gene>
    <name evidence="12" type="ORF">CQW49_04105</name>
</gene>
<reference evidence="13" key="1">
    <citation type="submission" date="2017-10" db="EMBL/GenBank/DDBJ databases">
        <title>Completed PacBio SMRT sequence of Methylosinus trichosporium OB3b reveals presence of a third large plasmid.</title>
        <authorList>
            <person name="Charles T.C."/>
            <person name="Lynch M.D.J."/>
            <person name="Heil J.R."/>
            <person name="Cheng J."/>
        </authorList>
    </citation>
    <scope>NUCLEOTIDE SEQUENCE [LARGE SCALE GENOMIC DNA]</scope>
    <source>
        <strain evidence="13">OB3b</strain>
    </source>
</reference>
<evidence type="ECO:0000256" key="3">
    <source>
        <dbReference type="ARBA" id="ARBA00004931"/>
    </source>
</evidence>
<dbReference type="InterPro" id="IPR043132">
    <property type="entry name" value="BCAT-like_C"/>
</dbReference>
<evidence type="ECO:0000256" key="9">
    <source>
        <dbReference type="ARBA" id="ARBA00048212"/>
    </source>
</evidence>
<protein>
    <recommendedName>
        <fullName evidence="7">Probable branched-chain-amino-acid aminotransferase</fullName>
        <ecNumber evidence="6">2.6.1.42</ecNumber>
    </recommendedName>
</protein>
<dbReference type="InterPro" id="IPR036038">
    <property type="entry name" value="Aminotransferase-like"/>
</dbReference>
<dbReference type="Gene3D" id="3.30.470.10">
    <property type="match status" value="1"/>
</dbReference>
<dbReference type="Pfam" id="PF01063">
    <property type="entry name" value="Aminotran_4"/>
    <property type="match status" value="1"/>
</dbReference>
<name>A0A2D2CWS9_METT3</name>
<dbReference type="RefSeq" id="WP_003610342.1">
    <property type="nucleotide sequence ID" value="NZ_ADVE02000001.1"/>
</dbReference>
<keyword evidence="12" id="KW-0808">Transferase</keyword>
<comment type="catalytic activity">
    <reaction evidence="10">
        <text>L-isoleucine + 2-oxoglutarate = (S)-3-methyl-2-oxopentanoate + L-glutamate</text>
        <dbReference type="Rhea" id="RHEA:24801"/>
        <dbReference type="ChEBI" id="CHEBI:16810"/>
        <dbReference type="ChEBI" id="CHEBI:29985"/>
        <dbReference type="ChEBI" id="CHEBI:35146"/>
        <dbReference type="ChEBI" id="CHEBI:58045"/>
        <dbReference type="EC" id="2.6.1.42"/>
    </reaction>
</comment>
<evidence type="ECO:0000256" key="1">
    <source>
        <dbReference type="ARBA" id="ARBA00003109"/>
    </source>
</evidence>
<dbReference type="InterPro" id="IPR043131">
    <property type="entry name" value="BCAT-like_N"/>
</dbReference>
<dbReference type="Proteomes" id="UP000230709">
    <property type="component" value="Chromosome"/>
</dbReference>
<dbReference type="InterPro" id="IPR050571">
    <property type="entry name" value="Class-IV_PLP-Dep_Aminotrnsfr"/>
</dbReference>
<comment type="catalytic activity">
    <reaction evidence="9">
        <text>L-valine + 2-oxoglutarate = 3-methyl-2-oxobutanoate + L-glutamate</text>
        <dbReference type="Rhea" id="RHEA:24813"/>
        <dbReference type="ChEBI" id="CHEBI:11851"/>
        <dbReference type="ChEBI" id="CHEBI:16810"/>
        <dbReference type="ChEBI" id="CHEBI:29985"/>
        <dbReference type="ChEBI" id="CHEBI:57762"/>
        <dbReference type="EC" id="2.6.1.42"/>
    </reaction>
</comment>
<comment type="pathway">
    <text evidence="2">Amino-acid biosynthesis; L-isoleucine biosynthesis; L-isoleucine from 2-oxobutanoate: step 4/4.</text>
</comment>
<comment type="catalytic activity">
    <reaction evidence="11">
        <text>L-leucine + 2-oxoglutarate = 4-methyl-2-oxopentanoate + L-glutamate</text>
        <dbReference type="Rhea" id="RHEA:18321"/>
        <dbReference type="ChEBI" id="CHEBI:16810"/>
        <dbReference type="ChEBI" id="CHEBI:17865"/>
        <dbReference type="ChEBI" id="CHEBI:29985"/>
        <dbReference type="ChEBI" id="CHEBI:57427"/>
        <dbReference type="EC" id="2.6.1.42"/>
    </reaction>
</comment>
<evidence type="ECO:0000256" key="5">
    <source>
        <dbReference type="ARBA" id="ARBA00009320"/>
    </source>
</evidence>
<dbReference type="NCBIfam" id="NF005731">
    <property type="entry name" value="PRK07546.1-5"/>
    <property type="match status" value="1"/>
</dbReference>
<dbReference type="SUPFAM" id="SSF56752">
    <property type="entry name" value="D-aminoacid aminotransferase-like PLP-dependent enzymes"/>
    <property type="match status" value="1"/>
</dbReference>
<organism evidence="12 13">
    <name type="scientific">Methylosinus trichosporium (strain ATCC 35070 / NCIMB 11131 / UNIQEM 75 / OB3b)</name>
    <dbReference type="NCBI Taxonomy" id="595536"/>
    <lineage>
        <taxon>Bacteria</taxon>
        <taxon>Pseudomonadati</taxon>
        <taxon>Pseudomonadota</taxon>
        <taxon>Alphaproteobacteria</taxon>
        <taxon>Hyphomicrobiales</taxon>
        <taxon>Methylocystaceae</taxon>
        <taxon>Methylosinus</taxon>
    </lineage>
</organism>
<accession>A0A2D2CWS9</accession>
<evidence type="ECO:0000256" key="7">
    <source>
        <dbReference type="ARBA" id="ARBA00014472"/>
    </source>
</evidence>
<comment type="pathway">
    <text evidence="4">Amino-acid biosynthesis; L-leucine biosynthesis; L-leucine from 3-methyl-2-oxobutanoate: step 4/4.</text>
</comment>
<evidence type="ECO:0000256" key="4">
    <source>
        <dbReference type="ARBA" id="ARBA00005072"/>
    </source>
</evidence>
<evidence type="ECO:0000313" key="13">
    <source>
        <dbReference type="Proteomes" id="UP000230709"/>
    </source>
</evidence>
<dbReference type="PANTHER" id="PTHR42743:SF11">
    <property type="entry name" value="AMINODEOXYCHORISMATE LYASE"/>
    <property type="match status" value="1"/>
</dbReference>
<dbReference type="KEGG" id="mtw:CQW49_04105"/>
<dbReference type="AlphaFoldDB" id="A0A2D2CWS9"/>
<keyword evidence="13" id="KW-1185">Reference proteome</keyword>
<keyword evidence="8" id="KW-0028">Amino-acid biosynthesis</keyword>
<keyword evidence="8" id="KW-0100">Branched-chain amino acid biosynthesis</keyword>
<dbReference type="STRING" id="595536.GCA_000178815_04340"/>